<dbReference type="Proteomes" id="UP000663181">
    <property type="component" value="Chromosome"/>
</dbReference>
<gene>
    <name evidence="3" type="ORF">ISN74_11045</name>
</gene>
<dbReference type="RefSeq" id="WP_188799365.1">
    <property type="nucleotide sequence ID" value="NZ_BMIZ01000001.1"/>
</dbReference>
<keyword evidence="4" id="KW-1185">Reference proteome</keyword>
<proteinExistence type="predicted"/>
<organism evidence="3 4">
    <name type="scientific">Dyella caseinilytica</name>
    <dbReference type="NCBI Taxonomy" id="1849581"/>
    <lineage>
        <taxon>Bacteria</taxon>
        <taxon>Pseudomonadati</taxon>
        <taxon>Pseudomonadota</taxon>
        <taxon>Gammaproteobacteria</taxon>
        <taxon>Lysobacterales</taxon>
        <taxon>Rhodanobacteraceae</taxon>
        <taxon>Dyella</taxon>
    </lineage>
</organism>
<reference evidence="3 4" key="1">
    <citation type="submission" date="2020-10" db="EMBL/GenBank/DDBJ databases">
        <title>Phylogeny of dyella-like bacteria.</title>
        <authorList>
            <person name="Fu J."/>
        </authorList>
    </citation>
    <scope>NUCLEOTIDE SEQUENCE [LARGE SCALE GENOMIC DNA]</scope>
    <source>
        <strain evidence="3 4">DHOB09</strain>
    </source>
</reference>
<evidence type="ECO:0000256" key="2">
    <source>
        <dbReference type="SAM" id="SignalP"/>
    </source>
</evidence>
<feature type="chain" id="PRO_5047231172" evidence="2">
    <location>
        <begin position="24"/>
        <end position="354"/>
    </location>
</feature>
<keyword evidence="2" id="KW-0732">Signal</keyword>
<dbReference type="EMBL" id="CP064030">
    <property type="protein sequence ID" value="QRN52044.1"/>
    <property type="molecule type" value="Genomic_DNA"/>
</dbReference>
<evidence type="ECO:0000313" key="3">
    <source>
        <dbReference type="EMBL" id="QRN52044.1"/>
    </source>
</evidence>
<protein>
    <submittedName>
        <fullName evidence="3">Uncharacterized protein</fullName>
    </submittedName>
</protein>
<dbReference type="PROSITE" id="PS51257">
    <property type="entry name" value="PROKAR_LIPOPROTEIN"/>
    <property type="match status" value="1"/>
</dbReference>
<feature type="region of interest" description="Disordered" evidence="1">
    <location>
        <begin position="236"/>
        <end position="277"/>
    </location>
</feature>
<evidence type="ECO:0000313" key="4">
    <source>
        <dbReference type="Proteomes" id="UP000663181"/>
    </source>
</evidence>
<evidence type="ECO:0000256" key="1">
    <source>
        <dbReference type="SAM" id="MobiDB-lite"/>
    </source>
</evidence>
<feature type="compositionally biased region" description="Low complexity" evidence="1">
    <location>
        <begin position="253"/>
        <end position="277"/>
    </location>
</feature>
<accession>A0ABX7GQ54</accession>
<feature type="signal peptide" evidence="2">
    <location>
        <begin position="1"/>
        <end position="23"/>
    </location>
</feature>
<name>A0ABX7GQ54_9GAMM</name>
<sequence>MFRNLLTAVVLTAALLMTGCATSRSEIKLQSPAIVAPATTATGAQPVIVIGKITDERVFEDGSDDPSTPSLGFGGVGKATDDVKAQAIARKRNTYGKALGDVLLQQGQTVESVIRENLTAAFQQAGYQVKDAGDAGPSPLVVDVHIKQFWAWFTPGFFAITLSDNIATDLVFNGAGAPVVVSTHVEDKHAVATDDDWIGIVGKGLDAYRAEVLHRMQGGEGAQIVATAANAVPVPSTGAVATPPQPAQPMTEANSAAPASSPMSATSEVPATAPEPTAAAVPAVPAAPIASSTADASTASMAMAQDAATQIGCGAVQANGGSTFVAACGSYSVLIDCDGGQCRPMHTIKGKDND</sequence>